<organism evidence="2 3">
    <name type="scientific">Gracilariopsis chorda</name>
    <dbReference type="NCBI Taxonomy" id="448386"/>
    <lineage>
        <taxon>Eukaryota</taxon>
        <taxon>Rhodophyta</taxon>
        <taxon>Florideophyceae</taxon>
        <taxon>Rhodymeniophycidae</taxon>
        <taxon>Gracilariales</taxon>
        <taxon>Gracilariaceae</taxon>
        <taxon>Gracilariopsis</taxon>
    </lineage>
</organism>
<dbReference type="Gene3D" id="2.40.320.10">
    <property type="entry name" value="Hypothetical Protein Pfu-838710-001"/>
    <property type="match status" value="1"/>
</dbReference>
<sequence>MTQPLIPDHAASVASITDSHAPVYRVAITGGKTTALAEVSERLRSRGFGVYVVPEAATLMFTGGATFAGLTPAQTLNFQTQLLRTQIALEDSFYNIALASNTPAFVLCDRGTCDGRAYMTSSMWNHMMAHNQWDMVSIRDARYDLVVHLVTAADGAREFYTLENNKTRTETPEQSIRLDRRTQTAWVGHPHLRIVDNRTNFREKINRVDARISELAGMHLTKRIVRKFLLRDFEQDVSFRAEEFWVEQTFLSRGLGHDVQESVRKRGCGSANTFVHKLRRGASETKRQITNREYISLLAHCDPDRRTVRIRRRCFLFNANYFVLDYVTNVDPGFGILRCHCHEGEEDVDLPDWLCVEKEVTGDKEYTMYELSERVAKVRVRTDALQREDRISDMDFARSF</sequence>
<dbReference type="GO" id="GO:0005525">
    <property type="term" value="F:GTP binding"/>
    <property type="evidence" value="ECO:0007669"/>
    <property type="project" value="TreeGrafter"/>
</dbReference>
<evidence type="ECO:0000313" key="2">
    <source>
        <dbReference type="EMBL" id="PXF45403.1"/>
    </source>
</evidence>
<dbReference type="Proteomes" id="UP000247409">
    <property type="component" value="Unassembled WGS sequence"/>
</dbReference>
<dbReference type="OrthoDB" id="6375174at2759"/>
<dbReference type="GO" id="GO:0035091">
    <property type="term" value="F:phosphatidylinositol binding"/>
    <property type="evidence" value="ECO:0007669"/>
    <property type="project" value="TreeGrafter"/>
</dbReference>
<gene>
    <name evidence="2" type="ORF">BWQ96_04818</name>
</gene>
<reference evidence="2 3" key="1">
    <citation type="journal article" date="2018" name="Mol. Biol. Evol.">
        <title>Analysis of the draft genome of the red seaweed Gracilariopsis chorda provides insights into genome size evolution in Rhodophyta.</title>
        <authorList>
            <person name="Lee J."/>
            <person name="Yang E.C."/>
            <person name="Graf L."/>
            <person name="Yang J.H."/>
            <person name="Qiu H."/>
            <person name="Zel Zion U."/>
            <person name="Chan C.X."/>
            <person name="Stephens T.G."/>
            <person name="Weber A.P.M."/>
            <person name="Boo G.H."/>
            <person name="Boo S.M."/>
            <person name="Kim K.M."/>
            <person name="Shin Y."/>
            <person name="Jung M."/>
            <person name="Lee S.J."/>
            <person name="Yim H.S."/>
            <person name="Lee J.H."/>
            <person name="Bhattacharya D."/>
            <person name="Yoon H.S."/>
        </authorList>
    </citation>
    <scope>NUCLEOTIDE SEQUENCE [LARGE SCALE GENOMIC DNA]</scope>
    <source>
        <strain evidence="2 3">SKKU-2015</strain>
        <tissue evidence="2">Whole body</tissue>
    </source>
</reference>
<protein>
    <submittedName>
        <fullName evidence="2">TRPL translocation defect protein 14</fullName>
    </submittedName>
</protein>
<dbReference type="InterPro" id="IPR033469">
    <property type="entry name" value="CYTH-like_dom_sf"/>
</dbReference>
<dbReference type="SUPFAM" id="SSF55154">
    <property type="entry name" value="CYTH-like phosphatases"/>
    <property type="match status" value="1"/>
</dbReference>
<proteinExistence type="predicted"/>
<dbReference type="AlphaFoldDB" id="A0A2V3ITF2"/>
<dbReference type="PANTHER" id="PTHR34932:SF1">
    <property type="entry name" value="TRPL TRANSLOCATION DEFECT PROTEIN 14"/>
    <property type="match status" value="1"/>
</dbReference>
<accession>A0A2V3ITF2</accession>
<dbReference type="GO" id="GO:0070300">
    <property type="term" value="F:phosphatidic acid binding"/>
    <property type="evidence" value="ECO:0007669"/>
    <property type="project" value="TreeGrafter"/>
</dbReference>
<dbReference type="Gene3D" id="3.40.50.300">
    <property type="entry name" value="P-loop containing nucleotide triphosphate hydrolases"/>
    <property type="match status" value="1"/>
</dbReference>
<evidence type="ECO:0000313" key="3">
    <source>
        <dbReference type="Proteomes" id="UP000247409"/>
    </source>
</evidence>
<dbReference type="InterPro" id="IPR027417">
    <property type="entry name" value="P-loop_NTPase"/>
</dbReference>
<feature type="domain" description="NadR/Ttd14 AAA" evidence="1">
    <location>
        <begin position="30"/>
        <end position="204"/>
    </location>
</feature>
<evidence type="ECO:0000259" key="1">
    <source>
        <dbReference type="Pfam" id="PF13521"/>
    </source>
</evidence>
<dbReference type="EMBL" id="NBIV01000061">
    <property type="protein sequence ID" value="PXF45403.1"/>
    <property type="molecule type" value="Genomic_DNA"/>
</dbReference>
<dbReference type="Pfam" id="PF13521">
    <property type="entry name" value="AAA_28"/>
    <property type="match status" value="1"/>
</dbReference>
<comment type="caution">
    <text evidence="2">The sequence shown here is derived from an EMBL/GenBank/DDBJ whole genome shotgun (WGS) entry which is preliminary data.</text>
</comment>
<keyword evidence="3" id="KW-1185">Reference proteome</keyword>
<dbReference type="InterPro" id="IPR038727">
    <property type="entry name" value="NadR/Ttd14_AAA_dom"/>
</dbReference>
<dbReference type="PANTHER" id="PTHR34932">
    <property type="entry name" value="TRPL TRANSLOCATION DEFECT PROTEIN 14"/>
    <property type="match status" value="1"/>
</dbReference>
<name>A0A2V3ITF2_9FLOR</name>
<dbReference type="InterPro" id="IPR053227">
    <property type="entry name" value="TRPL-trafficking_regulator"/>
</dbReference>